<reference evidence="1" key="1">
    <citation type="submission" date="2020-05" db="EMBL/GenBank/DDBJ databases">
        <authorList>
            <person name="Chiriac C."/>
            <person name="Salcher M."/>
            <person name="Ghai R."/>
            <person name="Kavagutti S V."/>
        </authorList>
    </citation>
    <scope>NUCLEOTIDE SEQUENCE</scope>
</reference>
<gene>
    <name evidence="1" type="ORF">UFOPK3564_02750</name>
</gene>
<dbReference type="InterPro" id="IPR023198">
    <property type="entry name" value="PGP-like_dom2"/>
</dbReference>
<dbReference type="GO" id="GO:0006281">
    <property type="term" value="P:DNA repair"/>
    <property type="evidence" value="ECO:0007669"/>
    <property type="project" value="TreeGrafter"/>
</dbReference>
<dbReference type="GO" id="GO:0008967">
    <property type="term" value="F:phosphoglycolate phosphatase activity"/>
    <property type="evidence" value="ECO:0007669"/>
    <property type="project" value="TreeGrafter"/>
</dbReference>
<dbReference type="InterPro" id="IPR036412">
    <property type="entry name" value="HAD-like_sf"/>
</dbReference>
<dbReference type="GO" id="GO:0005829">
    <property type="term" value="C:cytosol"/>
    <property type="evidence" value="ECO:0007669"/>
    <property type="project" value="TreeGrafter"/>
</dbReference>
<organism evidence="1">
    <name type="scientific">freshwater metagenome</name>
    <dbReference type="NCBI Taxonomy" id="449393"/>
    <lineage>
        <taxon>unclassified sequences</taxon>
        <taxon>metagenomes</taxon>
        <taxon>ecological metagenomes</taxon>
    </lineage>
</organism>
<dbReference type="PANTHER" id="PTHR43434">
    <property type="entry name" value="PHOSPHOGLYCOLATE PHOSPHATASE"/>
    <property type="match status" value="1"/>
</dbReference>
<dbReference type="SUPFAM" id="SSF56784">
    <property type="entry name" value="HAD-like"/>
    <property type="match status" value="1"/>
</dbReference>
<dbReference type="InterPro" id="IPR050155">
    <property type="entry name" value="HAD-like_hydrolase_sf"/>
</dbReference>
<proteinExistence type="predicted"/>
<dbReference type="Gene3D" id="1.10.150.240">
    <property type="entry name" value="Putative phosphatase, domain 2"/>
    <property type="match status" value="1"/>
</dbReference>
<dbReference type="PROSITE" id="PS01228">
    <property type="entry name" value="COF_1"/>
    <property type="match status" value="1"/>
</dbReference>
<sequence>MSTPGAPPAPAPLPAGADVPWLLLWDIDGTLLLRASASHAHAVWDALCEVHGLQDRELLRNQRMAGMTDGQIAREILTAAGVDGPTVDRHAETVRDRVCTTYVPGDLETHVSPGLEDALRTLSDRGDVVHSLVTGNFERVARRKLQAAGIDGWFDPRVGGGFGSDHEDRLLLPATARRRAGAALLPDDRPWPADRAIVIGDTPRDVACARHDGVRVIAVATGSHDHGELQDADVVVHAAAEIPAAVASLVEAATGGADRDDPTGRPAGVGA</sequence>
<dbReference type="Pfam" id="PF12710">
    <property type="entry name" value="HAD"/>
    <property type="match status" value="1"/>
</dbReference>
<dbReference type="InterPro" id="IPR023214">
    <property type="entry name" value="HAD_sf"/>
</dbReference>
<dbReference type="Gene3D" id="3.40.50.1000">
    <property type="entry name" value="HAD superfamily/HAD-like"/>
    <property type="match status" value="1"/>
</dbReference>
<dbReference type="AlphaFoldDB" id="A0A6J7J511"/>
<dbReference type="EMBL" id="CAFBMK010000215">
    <property type="protein sequence ID" value="CAB4937717.1"/>
    <property type="molecule type" value="Genomic_DNA"/>
</dbReference>
<evidence type="ECO:0000313" key="1">
    <source>
        <dbReference type="EMBL" id="CAB4937717.1"/>
    </source>
</evidence>
<accession>A0A6J7J511</accession>
<protein>
    <submittedName>
        <fullName evidence="1">Unannotated protein</fullName>
    </submittedName>
</protein>
<dbReference type="PANTHER" id="PTHR43434:SF1">
    <property type="entry name" value="PHOSPHOGLYCOLATE PHOSPHATASE"/>
    <property type="match status" value="1"/>
</dbReference>
<name>A0A6J7J511_9ZZZZ</name>